<feature type="binding site" evidence="8">
    <location>
        <position position="51"/>
    </location>
    <ligand>
        <name>Zn(2+)</name>
        <dbReference type="ChEBI" id="CHEBI:29105"/>
        <note>catalytic</note>
    </ligand>
</feature>
<comment type="caution">
    <text evidence="10">The sequence shown here is derived from an EMBL/GenBank/DDBJ whole genome shotgun (WGS) entry which is preliminary data.</text>
</comment>
<comment type="cofactor">
    <cofactor evidence="8">
        <name>Zn(2+)</name>
        <dbReference type="ChEBI" id="CHEBI:29105"/>
    </cofactor>
    <text evidence="8">Binds 1 zinc ion per subunit.</text>
</comment>
<feature type="domain" description="CMP/dCMP-type deaminase" evidence="9">
    <location>
        <begin position="1"/>
        <end position="109"/>
    </location>
</feature>
<dbReference type="InterPro" id="IPR028883">
    <property type="entry name" value="tRNA_aden_deaminase"/>
</dbReference>
<evidence type="ECO:0000313" key="11">
    <source>
        <dbReference type="Proteomes" id="UP000713904"/>
    </source>
</evidence>
<dbReference type="InterPro" id="IPR016193">
    <property type="entry name" value="Cytidine_deaminase-like"/>
</dbReference>
<evidence type="ECO:0000256" key="8">
    <source>
        <dbReference type="HAMAP-Rule" id="MF_00972"/>
    </source>
</evidence>
<evidence type="ECO:0000256" key="6">
    <source>
        <dbReference type="ARBA" id="ARBA00022833"/>
    </source>
</evidence>
<evidence type="ECO:0000256" key="7">
    <source>
        <dbReference type="ARBA" id="ARBA00048045"/>
    </source>
</evidence>
<dbReference type="Pfam" id="PF14437">
    <property type="entry name" value="MafB19-deam"/>
    <property type="match status" value="1"/>
</dbReference>
<dbReference type="EMBL" id="JABGBW010000009">
    <property type="protein sequence ID" value="MBC2576635.1"/>
    <property type="molecule type" value="Genomic_DNA"/>
</dbReference>
<dbReference type="Proteomes" id="UP000713904">
    <property type="component" value="Unassembled WGS sequence"/>
</dbReference>
<dbReference type="RefSeq" id="WP_185624656.1">
    <property type="nucleotide sequence ID" value="NZ_JABGBW010000009.1"/>
</dbReference>
<feature type="binding site" evidence="8">
    <location>
        <position position="84"/>
    </location>
    <ligand>
        <name>Zn(2+)</name>
        <dbReference type="ChEBI" id="CHEBI:29105"/>
        <note>catalytic</note>
    </ligand>
</feature>
<dbReference type="InterPro" id="IPR016192">
    <property type="entry name" value="APOBEC/CMP_deaminase_Zn-bd"/>
</dbReference>
<evidence type="ECO:0000256" key="1">
    <source>
        <dbReference type="ARBA" id="ARBA00010669"/>
    </source>
</evidence>
<reference evidence="10 11" key="1">
    <citation type="submission" date="2020-05" db="EMBL/GenBank/DDBJ databases">
        <title>Draft genome of xy-202 and genomic insight in genome of the genus Peptostreptococcus.</title>
        <authorList>
            <person name="Zhang Z."/>
        </authorList>
    </citation>
    <scope>NUCLEOTIDE SEQUENCE [LARGE SCALE GENOMIC DNA]</scope>
    <source>
        <strain evidence="10 11">DSM 27025</strain>
    </source>
</reference>
<protein>
    <recommendedName>
        <fullName evidence="8">tRNA-specific adenosine deaminase</fullName>
        <ecNumber evidence="8">3.5.4.33</ecNumber>
    </recommendedName>
</protein>
<sequence length="150" mass="17551">MKEYYMMEAYKEARKAYALKETPIGAIVVFNGEIVGRGYNQIELTNDPINHAEIVALKNAAKNLKRWRLYDCEIYITMEPCIMCAGAIVNSRIKKIYIGAGHKKNHIVNKHNEYKLDIYRDSKIEYEFGILEELCSSILTNFFKERRNLY</sequence>
<dbReference type="InterPro" id="IPR002125">
    <property type="entry name" value="CMP_dCMP_dom"/>
</dbReference>
<keyword evidence="5 8" id="KW-0378">Hydrolase</keyword>
<dbReference type="HAMAP" id="MF_00972">
    <property type="entry name" value="tRNA_aden_deaminase"/>
    <property type="match status" value="1"/>
</dbReference>
<evidence type="ECO:0000256" key="3">
    <source>
        <dbReference type="ARBA" id="ARBA00022694"/>
    </source>
</evidence>
<keyword evidence="3 8" id="KW-0819">tRNA processing</keyword>
<feature type="active site" description="Proton donor" evidence="8">
    <location>
        <position position="53"/>
    </location>
</feature>
<dbReference type="InterPro" id="IPR058535">
    <property type="entry name" value="MafB19-deam"/>
</dbReference>
<evidence type="ECO:0000256" key="4">
    <source>
        <dbReference type="ARBA" id="ARBA00022723"/>
    </source>
</evidence>
<dbReference type="EC" id="3.5.4.33" evidence="8"/>
<evidence type="ECO:0000259" key="9">
    <source>
        <dbReference type="PROSITE" id="PS51747"/>
    </source>
</evidence>
<feature type="binding site" evidence="8">
    <location>
        <position position="81"/>
    </location>
    <ligand>
        <name>Zn(2+)</name>
        <dbReference type="ChEBI" id="CHEBI:29105"/>
        <note>catalytic</note>
    </ligand>
</feature>
<dbReference type="PROSITE" id="PS51747">
    <property type="entry name" value="CYT_DCMP_DEAMINASES_2"/>
    <property type="match status" value="1"/>
</dbReference>
<proteinExistence type="inferred from homology"/>
<comment type="catalytic activity">
    <reaction evidence="7 8">
        <text>adenosine(34) in tRNA + H2O + H(+) = inosine(34) in tRNA + NH4(+)</text>
        <dbReference type="Rhea" id="RHEA:43168"/>
        <dbReference type="Rhea" id="RHEA-COMP:10373"/>
        <dbReference type="Rhea" id="RHEA-COMP:10374"/>
        <dbReference type="ChEBI" id="CHEBI:15377"/>
        <dbReference type="ChEBI" id="CHEBI:15378"/>
        <dbReference type="ChEBI" id="CHEBI:28938"/>
        <dbReference type="ChEBI" id="CHEBI:74411"/>
        <dbReference type="ChEBI" id="CHEBI:82852"/>
        <dbReference type="EC" id="3.5.4.33"/>
    </reaction>
</comment>
<comment type="subunit">
    <text evidence="2 8">Homodimer.</text>
</comment>
<organism evidence="10 11">
    <name type="scientific">Peptostreptococcus canis</name>
    <dbReference type="NCBI Taxonomy" id="1159213"/>
    <lineage>
        <taxon>Bacteria</taxon>
        <taxon>Bacillati</taxon>
        <taxon>Bacillota</taxon>
        <taxon>Clostridia</taxon>
        <taxon>Peptostreptococcales</taxon>
        <taxon>Peptostreptococcaceae</taxon>
        <taxon>Peptostreptococcus</taxon>
    </lineage>
</organism>
<gene>
    <name evidence="8" type="primary">tadA</name>
    <name evidence="10" type="ORF">HLB29_08055</name>
</gene>
<dbReference type="PANTHER" id="PTHR11079">
    <property type="entry name" value="CYTOSINE DEAMINASE FAMILY MEMBER"/>
    <property type="match status" value="1"/>
</dbReference>
<dbReference type="PROSITE" id="PS00903">
    <property type="entry name" value="CYT_DCMP_DEAMINASES_1"/>
    <property type="match status" value="1"/>
</dbReference>
<accession>A0ABR6TMJ0</accession>
<name>A0ABR6TMJ0_9FIRM</name>
<keyword evidence="11" id="KW-1185">Reference proteome</keyword>
<comment type="similarity">
    <text evidence="1">Belongs to the cytidine and deoxycytidylate deaminase family. ADAT2 subfamily.</text>
</comment>
<dbReference type="CDD" id="cd01285">
    <property type="entry name" value="nucleoside_deaminase"/>
    <property type="match status" value="1"/>
</dbReference>
<dbReference type="SUPFAM" id="SSF53927">
    <property type="entry name" value="Cytidine deaminase-like"/>
    <property type="match status" value="1"/>
</dbReference>
<evidence type="ECO:0000313" key="10">
    <source>
        <dbReference type="EMBL" id="MBC2576635.1"/>
    </source>
</evidence>
<comment type="function">
    <text evidence="8">Catalyzes the deamination of adenosine to inosine at the wobble position 34 of tRNA(Arg2).</text>
</comment>
<evidence type="ECO:0000256" key="5">
    <source>
        <dbReference type="ARBA" id="ARBA00022801"/>
    </source>
</evidence>
<keyword evidence="4 8" id="KW-0479">Metal-binding</keyword>
<keyword evidence="6 8" id="KW-0862">Zinc</keyword>
<evidence type="ECO:0000256" key="2">
    <source>
        <dbReference type="ARBA" id="ARBA00011738"/>
    </source>
</evidence>
<dbReference type="Gene3D" id="3.40.140.10">
    <property type="entry name" value="Cytidine Deaminase, domain 2"/>
    <property type="match status" value="1"/>
</dbReference>
<dbReference type="PANTHER" id="PTHR11079:SF202">
    <property type="entry name" value="TRNA-SPECIFIC ADENOSINE DEAMINASE"/>
    <property type="match status" value="1"/>
</dbReference>